<feature type="transmembrane region" description="Helical" evidence="1">
    <location>
        <begin position="133"/>
        <end position="151"/>
    </location>
</feature>
<protein>
    <recommendedName>
        <fullName evidence="2">DUF3592 domain-containing protein</fullName>
    </recommendedName>
</protein>
<feature type="transmembrane region" description="Helical" evidence="1">
    <location>
        <begin position="12"/>
        <end position="36"/>
    </location>
</feature>
<keyword evidence="4" id="KW-1185">Reference proteome</keyword>
<name>A0A1M5L014_9RHOB</name>
<evidence type="ECO:0000313" key="4">
    <source>
        <dbReference type="Proteomes" id="UP000184074"/>
    </source>
</evidence>
<dbReference type="Pfam" id="PF12158">
    <property type="entry name" value="DUF3592"/>
    <property type="match status" value="1"/>
</dbReference>
<sequence>MAPAQHSRTKPRSWFSIFFAAGGWIAVISALILIGLTVASVSQYHSAVIFERDGLTVEAEVIDKRIHRTTDDTDYYVTLAYMVDGTTYRREHDVGSGFYHDVAVGGSTPVRYLPSNPSVVEHYPGERQDSATTMQWVAGAMGLFALFNLWITGRRANSAVLARRYGYSSTAKVYEIIERRSKGRPTGNGYMVFRTTDGPPQMTLDGKVDLFLEIGEGAEIDVFVRGKTAWWEGDTGPRPERRNTIPKVQ</sequence>
<dbReference type="AlphaFoldDB" id="A0A1M5L014"/>
<evidence type="ECO:0000313" key="3">
    <source>
        <dbReference type="EMBL" id="SHG58452.1"/>
    </source>
</evidence>
<evidence type="ECO:0000256" key="1">
    <source>
        <dbReference type="SAM" id="Phobius"/>
    </source>
</evidence>
<keyword evidence="1" id="KW-0472">Membrane</keyword>
<gene>
    <name evidence="3" type="ORF">SAMN05444003_0025</name>
</gene>
<accession>A0A1M5L014</accession>
<keyword evidence="1" id="KW-0812">Transmembrane</keyword>
<dbReference type="EMBL" id="FQXB01000001">
    <property type="protein sequence ID" value="SHG58452.1"/>
    <property type="molecule type" value="Genomic_DNA"/>
</dbReference>
<feature type="domain" description="DUF3592" evidence="2">
    <location>
        <begin position="57"/>
        <end position="122"/>
    </location>
</feature>
<keyword evidence="1" id="KW-1133">Transmembrane helix</keyword>
<organism evidence="3 4">
    <name type="scientific">Cognatiyoonia sediminum</name>
    <dbReference type="NCBI Taxonomy" id="1508389"/>
    <lineage>
        <taxon>Bacteria</taxon>
        <taxon>Pseudomonadati</taxon>
        <taxon>Pseudomonadota</taxon>
        <taxon>Alphaproteobacteria</taxon>
        <taxon>Rhodobacterales</taxon>
        <taxon>Paracoccaceae</taxon>
        <taxon>Cognatiyoonia</taxon>
    </lineage>
</organism>
<evidence type="ECO:0000259" key="2">
    <source>
        <dbReference type="Pfam" id="PF12158"/>
    </source>
</evidence>
<dbReference type="InterPro" id="IPR021994">
    <property type="entry name" value="DUF3592"/>
</dbReference>
<proteinExistence type="predicted"/>
<dbReference type="Proteomes" id="UP000184074">
    <property type="component" value="Unassembled WGS sequence"/>
</dbReference>
<dbReference type="OrthoDB" id="7848349at2"/>
<dbReference type="RefSeq" id="WP_072898350.1">
    <property type="nucleotide sequence ID" value="NZ_FQXB01000001.1"/>
</dbReference>
<dbReference type="STRING" id="1508389.SAMN05444003_0025"/>
<reference evidence="3 4" key="1">
    <citation type="submission" date="2016-11" db="EMBL/GenBank/DDBJ databases">
        <authorList>
            <person name="Jaros S."/>
            <person name="Januszkiewicz K."/>
            <person name="Wedrychowicz H."/>
        </authorList>
    </citation>
    <scope>NUCLEOTIDE SEQUENCE [LARGE SCALE GENOMIC DNA]</scope>
    <source>
        <strain evidence="3 4">DSM 28715</strain>
    </source>
</reference>